<proteinExistence type="predicted"/>
<organism evidence="1 2">
    <name type="scientific">Moniliophthora roreri</name>
    <name type="common">Frosty pod rot fungus</name>
    <name type="synonym">Monilia roreri</name>
    <dbReference type="NCBI Taxonomy" id="221103"/>
    <lineage>
        <taxon>Eukaryota</taxon>
        <taxon>Fungi</taxon>
        <taxon>Dikarya</taxon>
        <taxon>Basidiomycota</taxon>
        <taxon>Agaricomycotina</taxon>
        <taxon>Agaricomycetes</taxon>
        <taxon>Agaricomycetidae</taxon>
        <taxon>Agaricales</taxon>
        <taxon>Marasmiineae</taxon>
        <taxon>Marasmiaceae</taxon>
        <taxon>Moniliophthora</taxon>
    </lineage>
</organism>
<protein>
    <submittedName>
        <fullName evidence="1">Uncharacterized protein</fullName>
    </submittedName>
</protein>
<dbReference type="EMBL" id="LATX01002119">
    <property type="protein sequence ID" value="KTB34140.1"/>
    <property type="molecule type" value="Genomic_DNA"/>
</dbReference>
<evidence type="ECO:0000313" key="2">
    <source>
        <dbReference type="Proteomes" id="UP000054988"/>
    </source>
</evidence>
<dbReference type="Proteomes" id="UP000054988">
    <property type="component" value="Unassembled WGS sequence"/>
</dbReference>
<comment type="caution">
    <text evidence="1">The sequence shown here is derived from an EMBL/GenBank/DDBJ whole genome shotgun (WGS) entry which is preliminary data.</text>
</comment>
<name>A0A0W0FCQ4_MONRR</name>
<accession>A0A0W0FCQ4</accession>
<dbReference type="AlphaFoldDB" id="A0A0W0FCQ4"/>
<evidence type="ECO:0000313" key="1">
    <source>
        <dbReference type="EMBL" id="KTB34140.1"/>
    </source>
</evidence>
<reference evidence="1 2" key="1">
    <citation type="submission" date="2015-12" db="EMBL/GenBank/DDBJ databases">
        <title>Draft genome sequence of Moniliophthora roreri, the causal agent of frosty pod rot of cacao.</title>
        <authorList>
            <person name="Aime M.C."/>
            <person name="Diaz-Valderrama J.R."/>
            <person name="Kijpornyongpan T."/>
            <person name="Phillips-Mora W."/>
        </authorList>
    </citation>
    <scope>NUCLEOTIDE SEQUENCE [LARGE SCALE GENOMIC DNA]</scope>
    <source>
        <strain evidence="1 2">MCA 2952</strain>
    </source>
</reference>
<gene>
    <name evidence="1" type="ORF">WG66_13274</name>
</gene>
<sequence length="84" mass="8895">MCRIEDVDVSNITTAGISSGEASKAMQSLQEKATGLFYDNLISSAINFKTPATLSSSFHEVPFPPPTQCAALSLPFNAMLTIIG</sequence>